<dbReference type="GO" id="GO:0001669">
    <property type="term" value="C:acrosomal vesicle"/>
    <property type="evidence" value="ECO:0007669"/>
    <property type="project" value="TreeGrafter"/>
</dbReference>
<protein>
    <recommendedName>
        <fullName evidence="2">IQ motif and ubiquitin-like domain-containing protein</fullName>
    </recommendedName>
</protein>
<proteinExistence type="predicted"/>
<dbReference type="InterPro" id="IPR057887">
    <property type="entry name" value="IQUB_helical"/>
</dbReference>
<evidence type="ECO:0000313" key="3">
    <source>
        <dbReference type="EnsemblMetazoa" id="CLYHEMP018814.1"/>
    </source>
</evidence>
<dbReference type="RefSeq" id="XP_066926245.1">
    <property type="nucleotide sequence ID" value="XM_067070144.1"/>
</dbReference>
<sequence length="694" mass="79954">MSEIDEIDAVQESNSIKINEDETASTVIRAEISKHSNTDQNNEEQVDGPSTSENENESPLSTDEIPKQSPVENVNDQTNDEFAEENLPENLAEKEGGIDTVNTQSTETRTGDSPIEYKENEVTSPINEAKSKLLKVVVSDDDITKTINVRIIDKCPRKPFLGGFRHKLTGVEYLNASAQTFPKKVLASTVEKFNRDTQTVTTKNYGQQTFNETSTQMTKPGCYISDVKDVVKVPGPYVTAEEKEKMRLEKIIILQSYWRRWLSTNFVKKLKRDKQDRLDWEHKQAEQRAAERAERLRREFERRMKPRTKADFDLLYSALEKWRQEEIERINTNHSGPERKAALVGLLEQETYLIQSIERHRINADKNNEEAHILRTLEKAGSAKFWRAYDGQVTQMSTQHTIRAKELKDLYGSLQMDYLTTDERLDVLLSVKQTVAEHDCKLTQELISLIDREADLLGRKVKNSNLDGLRQRINTLFIQYCKTPMFNPEIARLLKVPQDVNKLRKDIYFCPSCNKYLPATEFPLASNSKITGRCKKCCALDNNSRLRHDFTKIRFILQNLRQTEEAFNDNSKIAFIIQDADLRYLIENIWNSQSALSGVEDLYELVLIRWNRHEPWSPWNCVLFTKDEASAHMKLENVSEAYGRIFIGKVRNKHLLAKQHFAKLANIESKSQRAKSKSPVKDPLFNRLAGTVSG</sequence>
<dbReference type="GeneID" id="136813636"/>
<dbReference type="OrthoDB" id="10265862at2759"/>
<evidence type="ECO:0000256" key="1">
    <source>
        <dbReference type="SAM" id="MobiDB-lite"/>
    </source>
</evidence>
<dbReference type="GO" id="GO:0031514">
    <property type="term" value="C:motile cilium"/>
    <property type="evidence" value="ECO:0007669"/>
    <property type="project" value="TreeGrafter"/>
</dbReference>
<keyword evidence="4" id="KW-1185">Reference proteome</keyword>
<feature type="region of interest" description="Disordered" evidence="1">
    <location>
        <begin position="1"/>
        <end position="121"/>
    </location>
</feature>
<dbReference type="PANTHER" id="PTHR21074:SF0">
    <property type="entry name" value="IQ AND UBIQUITIN-LIKE DOMAIN-CONTAINING PROTEIN"/>
    <property type="match status" value="1"/>
</dbReference>
<dbReference type="PANTHER" id="PTHR21074">
    <property type="entry name" value="IQ AND UBIQUITIN-LIKE DOMAIN-CONTAINING PROTEIN"/>
    <property type="match status" value="1"/>
</dbReference>
<evidence type="ECO:0000313" key="4">
    <source>
        <dbReference type="Proteomes" id="UP000594262"/>
    </source>
</evidence>
<name>A0A7M5X745_9CNID</name>
<feature type="compositionally biased region" description="Polar residues" evidence="1">
    <location>
        <begin position="48"/>
        <end position="61"/>
    </location>
</feature>
<reference evidence="3" key="1">
    <citation type="submission" date="2021-01" db="UniProtKB">
        <authorList>
            <consortium name="EnsemblMetazoa"/>
        </authorList>
    </citation>
    <scope>IDENTIFICATION</scope>
</reference>
<feature type="compositionally biased region" description="Acidic residues" evidence="1">
    <location>
        <begin position="78"/>
        <end position="87"/>
    </location>
</feature>
<dbReference type="EnsemblMetazoa" id="CLYHEMT018814.1">
    <property type="protein sequence ID" value="CLYHEMP018814.1"/>
    <property type="gene ID" value="CLYHEMG018814"/>
</dbReference>
<dbReference type="Pfam" id="PF25805">
    <property type="entry name" value="IQUB"/>
    <property type="match status" value="1"/>
</dbReference>
<dbReference type="AlphaFoldDB" id="A0A7M5X745"/>
<dbReference type="GO" id="GO:0030317">
    <property type="term" value="P:flagellated sperm motility"/>
    <property type="evidence" value="ECO:0007669"/>
    <property type="project" value="TreeGrafter"/>
</dbReference>
<accession>A0A7M5X745</accession>
<evidence type="ECO:0000259" key="2">
    <source>
        <dbReference type="Pfam" id="PF25805"/>
    </source>
</evidence>
<feature type="domain" description="IQ motif and ubiquitin-like" evidence="2">
    <location>
        <begin position="366"/>
        <end position="504"/>
    </location>
</feature>
<dbReference type="InterPro" id="IPR037695">
    <property type="entry name" value="IQUB"/>
</dbReference>
<dbReference type="GO" id="GO:0060271">
    <property type="term" value="P:cilium assembly"/>
    <property type="evidence" value="ECO:0007669"/>
    <property type="project" value="TreeGrafter"/>
</dbReference>
<dbReference type="Proteomes" id="UP000594262">
    <property type="component" value="Unplaced"/>
</dbReference>
<organism evidence="3 4">
    <name type="scientific">Clytia hemisphaerica</name>
    <dbReference type="NCBI Taxonomy" id="252671"/>
    <lineage>
        <taxon>Eukaryota</taxon>
        <taxon>Metazoa</taxon>
        <taxon>Cnidaria</taxon>
        <taxon>Hydrozoa</taxon>
        <taxon>Hydroidolina</taxon>
        <taxon>Leptothecata</taxon>
        <taxon>Obeliida</taxon>
        <taxon>Clytiidae</taxon>
        <taxon>Clytia</taxon>
    </lineage>
</organism>